<dbReference type="Proteomes" id="UP000006101">
    <property type="component" value="Chromosome"/>
</dbReference>
<dbReference type="EMBL" id="CP003842">
    <property type="protein sequence ID" value="AFS80006.1"/>
    <property type="molecule type" value="Genomic_DNA"/>
</dbReference>
<proteinExistence type="predicted"/>
<evidence type="ECO:0000313" key="2">
    <source>
        <dbReference type="Proteomes" id="UP000006101"/>
    </source>
</evidence>
<keyword evidence="2" id="KW-1185">Reference proteome</keyword>
<protein>
    <submittedName>
        <fullName evidence="1">Uncharacterized protein</fullName>
    </submittedName>
</protein>
<dbReference type="STRING" id="1229908.NKOR_00420"/>
<accession>K0B693</accession>
<dbReference type="GeneID" id="13725537"/>
<dbReference type="AlphaFoldDB" id="K0B693"/>
<organism evidence="1 2">
    <name type="scientific">Candidatus Nitrosopumilus koreensis AR1</name>
    <dbReference type="NCBI Taxonomy" id="1229908"/>
    <lineage>
        <taxon>Archaea</taxon>
        <taxon>Nitrososphaerota</taxon>
        <taxon>Nitrososphaeria</taxon>
        <taxon>Nitrosopumilales</taxon>
        <taxon>Nitrosopumilaceae</taxon>
        <taxon>Nitrosopumilus</taxon>
    </lineage>
</organism>
<dbReference type="PATRIC" id="fig|1229908.8.peg.88"/>
<dbReference type="RefSeq" id="WP_014962397.1">
    <property type="nucleotide sequence ID" value="NC_018655.1"/>
</dbReference>
<dbReference type="HOGENOM" id="CLU_2067690_0_0_2"/>
<sequence>MRTQFLQKSMINERFLGDEWPIMFNIVKYGSYNEFPEKMLLRREHGESWQGILYLAKKFNRNSLGMIFPNYPLTSWCIRNLESSVFLKNLDQMVMLNFEAGLGVIFEILLIIKNKITK</sequence>
<name>K0B693_9ARCH</name>
<reference evidence="1 2" key="1">
    <citation type="journal article" date="2012" name="J. Bacteriol.">
        <title>Draft Genome Sequence of an Ammonia-Oxidizing Archaeon, "Candidatus Nitrosopumilus koreensis" AR1, from Marine Sediment.</title>
        <authorList>
            <person name="Park S.J."/>
            <person name="Kim J.G."/>
            <person name="Jung M.Y."/>
            <person name="Kim S.J."/>
            <person name="Cha I.T."/>
            <person name="Kwon K."/>
            <person name="Lee J.H."/>
            <person name="Rhee S.K."/>
        </authorList>
    </citation>
    <scope>NUCLEOTIDE SEQUENCE [LARGE SCALE GENOMIC DNA]</scope>
    <source>
        <strain evidence="1 2">AR1</strain>
    </source>
</reference>
<gene>
    <name evidence="1" type="ORF">NKOR_00420</name>
</gene>
<dbReference type="KEGG" id="nkr:NKOR_00420"/>
<evidence type="ECO:0000313" key="1">
    <source>
        <dbReference type="EMBL" id="AFS80006.1"/>
    </source>
</evidence>